<evidence type="ECO:0000313" key="2">
    <source>
        <dbReference type="EMBL" id="EMR03655.1"/>
    </source>
</evidence>
<comment type="caution">
    <text evidence="2">The sequence shown here is derived from an EMBL/GenBank/DDBJ whole genome shotgun (WGS) entry which is preliminary data.</text>
</comment>
<organism evidence="2 3">
    <name type="scientific">Cesiribacter andamanensis AMV16</name>
    <dbReference type="NCBI Taxonomy" id="1279009"/>
    <lineage>
        <taxon>Bacteria</taxon>
        <taxon>Pseudomonadati</taxon>
        <taxon>Bacteroidota</taxon>
        <taxon>Cytophagia</taxon>
        <taxon>Cytophagales</taxon>
        <taxon>Cesiribacteraceae</taxon>
        <taxon>Cesiribacter</taxon>
    </lineage>
</organism>
<proteinExistence type="predicted"/>
<dbReference type="AlphaFoldDB" id="M7NPL1"/>
<reference evidence="2 3" key="1">
    <citation type="journal article" date="2013" name="Genome Announc.">
        <title>Draft Genome Sequence of Cesiribacter andamanensis Strain AMV16T, Isolated from a Soil Sample from a Mud Volcano in the Andaman Islands, India.</title>
        <authorList>
            <person name="Shivaji S."/>
            <person name="Ara S."/>
            <person name="Begum Z."/>
            <person name="Srinivas T.N."/>
            <person name="Singh A."/>
            <person name="Kumar Pinnaka A."/>
        </authorList>
    </citation>
    <scope>NUCLEOTIDE SEQUENCE [LARGE SCALE GENOMIC DNA]</scope>
    <source>
        <strain evidence="2 3">AMV16</strain>
    </source>
</reference>
<evidence type="ECO:0000313" key="3">
    <source>
        <dbReference type="Proteomes" id="UP000011910"/>
    </source>
</evidence>
<sequence>MDQATLDKLNNIKASLEDVQNSQVALVQKLAQMEVNLMNNPDKEVEAGLSEIYSSASENADRVKELLDKFNTRVTQAEKEFRPSPEDEAGDEA</sequence>
<accession>M7NPL1</accession>
<keyword evidence="3" id="KW-1185">Reference proteome</keyword>
<gene>
    <name evidence="2" type="ORF">ADICEAN_01176</name>
</gene>
<feature type="region of interest" description="Disordered" evidence="1">
    <location>
        <begin position="74"/>
        <end position="93"/>
    </location>
</feature>
<feature type="compositionally biased region" description="Basic and acidic residues" evidence="1">
    <location>
        <begin position="74"/>
        <end position="85"/>
    </location>
</feature>
<dbReference type="RefSeq" id="WP_009194576.1">
    <property type="nucleotide sequence ID" value="NZ_AODQ01000020.1"/>
</dbReference>
<dbReference type="OrthoDB" id="675448at2"/>
<dbReference type="EMBL" id="AODQ01000020">
    <property type="protein sequence ID" value="EMR03655.1"/>
    <property type="molecule type" value="Genomic_DNA"/>
</dbReference>
<dbReference type="Proteomes" id="UP000011910">
    <property type="component" value="Unassembled WGS sequence"/>
</dbReference>
<evidence type="ECO:0000256" key="1">
    <source>
        <dbReference type="SAM" id="MobiDB-lite"/>
    </source>
</evidence>
<protein>
    <submittedName>
        <fullName evidence="2">Uncharacterized protein</fullName>
    </submittedName>
</protein>
<name>M7NPL1_9BACT</name>